<name>A0ABW9K8X7_9FLAO</name>
<evidence type="ECO:0000313" key="2">
    <source>
        <dbReference type="Proteomes" id="UP001634154"/>
    </source>
</evidence>
<reference evidence="1 2" key="1">
    <citation type="submission" date="2024-12" db="EMBL/GenBank/DDBJ databases">
        <title>Draft genome sequence of Chryseobacterium kwangjuense AG447.</title>
        <authorList>
            <person name="Cheptsov V.S."/>
            <person name="Belov A."/>
            <person name="Zavarzina A.G."/>
        </authorList>
    </citation>
    <scope>NUCLEOTIDE SEQUENCE [LARGE SCALE GENOMIC DNA]</scope>
    <source>
        <strain evidence="1 2">AG447</strain>
    </source>
</reference>
<dbReference type="RefSeq" id="WP_409358320.1">
    <property type="nucleotide sequence ID" value="NZ_JBJXVJ010000006.1"/>
</dbReference>
<dbReference type="Proteomes" id="UP001634154">
    <property type="component" value="Unassembled WGS sequence"/>
</dbReference>
<sequence>MKTRIILPIAFLFYITIFSQQKKIDTVYIKYNNSIDQHYNKKGKVNYFDICLYNKIYKRFQYGTSGVKKAKVFTKKEITRKELYQIIQTDSPNKNLVFIIIKKQNNLYYLYKSDYIFRTIRDK</sequence>
<gene>
    <name evidence="1" type="ORF">ACKW6Q_22435</name>
</gene>
<organism evidence="1 2">
    <name type="scientific">Chryseobacterium kwangjuense</name>
    <dbReference type="NCBI Taxonomy" id="267125"/>
    <lineage>
        <taxon>Bacteria</taxon>
        <taxon>Pseudomonadati</taxon>
        <taxon>Bacteroidota</taxon>
        <taxon>Flavobacteriia</taxon>
        <taxon>Flavobacteriales</taxon>
        <taxon>Weeksellaceae</taxon>
        <taxon>Chryseobacterium group</taxon>
        <taxon>Chryseobacterium</taxon>
    </lineage>
</organism>
<dbReference type="EMBL" id="JBJXVJ010000006">
    <property type="protein sequence ID" value="MFN1219738.1"/>
    <property type="molecule type" value="Genomic_DNA"/>
</dbReference>
<protein>
    <submittedName>
        <fullName evidence="1">Uncharacterized protein</fullName>
    </submittedName>
</protein>
<accession>A0ABW9K8X7</accession>
<comment type="caution">
    <text evidence="1">The sequence shown here is derived from an EMBL/GenBank/DDBJ whole genome shotgun (WGS) entry which is preliminary data.</text>
</comment>
<evidence type="ECO:0000313" key="1">
    <source>
        <dbReference type="EMBL" id="MFN1219738.1"/>
    </source>
</evidence>
<proteinExistence type="predicted"/>
<keyword evidence="2" id="KW-1185">Reference proteome</keyword>